<name>A0A327ZS29_9STAP</name>
<accession>A0A327ZS29</accession>
<feature type="domain" description="Tyr recombinase" evidence="2">
    <location>
        <begin position="1"/>
        <end position="176"/>
    </location>
</feature>
<keyword evidence="1" id="KW-0233">DNA recombination</keyword>
<gene>
    <name evidence="3" type="ORF">BHU61_06690</name>
</gene>
<dbReference type="CDD" id="cd01192">
    <property type="entry name" value="INT_C_like_3"/>
    <property type="match status" value="1"/>
</dbReference>
<dbReference type="GO" id="GO:0015074">
    <property type="term" value="P:DNA integration"/>
    <property type="evidence" value="ECO:0007669"/>
    <property type="project" value="InterPro"/>
</dbReference>
<dbReference type="SMR" id="A0A327ZS29"/>
<evidence type="ECO:0000313" key="3">
    <source>
        <dbReference type="EMBL" id="RAK44995.1"/>
    </source>
</evidence>
<dbReference type="InterPro" id="IPR013762">
    <property type="entry name" value="Integrase-like_cat_sf"/>
</dbReference>
<evidence type="ECO:0000256" key="1">
    <source>
        <dbReference type="ARBA" id="ARBA00023172"/>
    </source>
</evidence>
<dbReference type="Pfam" id="PF00589">
    <property type="entry name" value="Phage_integrase"/>
    <property type="match status" value="1"/>
</dbReference>
<proteinExistence type="predicted"/>
<keyword evidence="4" id="KW-1185">Reference proteome</keyword>
<comment type="caution">
    <text evidence="3">The sequence shown here is derived from an EMBL/GenBank/DDBJ whole genome shotgun (WGS) entry which is preliminary data.</text>
</comment>
<dbReference type="AlphaFoldDB" id="A0A327ZS29"/>
<evidence type="ECO:0000259" key="2">
    <source>
        <dbReference type="PROSITE" id="PS51898"/>
    </source>
</evidence>
<dbReference type="InterPro" id="IPR002104">
    <property type="entry name" value="Integrase_catalytic"/>
</dbReference>
<dbReference type="PANTHER" id="PTHR30349">
    <property type="entry name" value="PHAGE INTEGRASE-RELATED"/>
    <property type="match status" value="1"/>
</dbReference>
<evidence type="ECO:0000313" key="4">
    <source>
        <dbReference type="Proteomes" id="UP000249808"/>
    </source>
</evidence>
<dbReference type="InterPro" id="IPR011010">
    <property type="entry name" value="DNA_brk_join_enz"/>
</dbReference>
<reference evidence="3 4" key="1">
    <citation type="journal article" date="2018" name="Front. Microbiol.">
        <title>Description and Comparative Genomics of Macrococcus caseolyticus subsp. hominis subsp. nov., Macrococcus goetzii sp. nov., Macrococcus epidermidis sp. nov., and Macrococcus bohemicus sp. nov., Novel Macrococci From Human Clinical Material With Virulence Potential and Suspected Uptake of Foreign DNA by Natural Transformation.</title>
        <authorList>
            <person name="Maslanova I."/>
            <person name="Wertheimer Z."/>
            <person name="Sedlacek I."/>
            <person name="Svec P."/>
            <person name="Indrakova A."/>
            <person name="Kovarovic V."/>
            <person name="Schumann P."/>
            <person name="Sproer C."/>
            <person name="Kralova S."/>
            <person name="Sedo O."/>
            <person name="Kristofova L."/>
            <person name="Vrbovska V."/>
            <person name="Fuzik T."/>
            <person name="Petras P."/>
            <person name="Zdrahal Z."/>
            <person name="Ruzickova V."/>
            <person name="Doskar J."/>
            <person name="Pantucek R."/>
        </authorList>
    </citation>
    <scope>NUCLEOTIDE SEQUENCE [LARGE SCALE GENOMIC DNA]</scope>
    <source>
        <strain evidence="3 4">01/688</strain>
    </source>
</reference>
<dbReference type="GO" id="GO:0006310">
    <property type="term" value="P:DNA recombination"/>
    <property type="evidence" value="ECO:0007669"/>
    <property type="project" value="UniProtKB-KW"/>
</dbReference>
<dbReference type="EMBL" id="PZJH01000002">
    <property type="protein sequence ID" value="RAK44995.1"/>
    <property type="molecule type" value="Genomic_DNA"/>
</dbReference>
<dbReference type="RefSeq" id="WP_111715616.1">
    <property type="nucleotide sequence ID" value="NZ_JBHSSR010000004.1"/>
</dbReference>
<dbReference type="SUPFAM" id="SSF56349">
    <property type="entry name" value="DNA breaking-rejoining enzymes"/>
    <property type="match status" value="1"/>
</dbReference>
<dbReference type="PANTHER" id="PTHR30349:SF82">
    <property type="entry name" value="INTEGRASE_RECOMBINASE YOEC-RELATED"/>
    <property type="match status" value="1"/>
</dbReference>
<protein>
    <submittedName>
        <fullName evidence="3">Site-specific integrase</fullName>
    </submittedName>
</protein>
<dbReference type="PROSITE" id="PS51898">
    <property type="entry name" value="TYR_RECOMBINASE"/>
    <property type="match status" value="1"/>
</dbReference>
<dbReference type="GO" id="GO:0003677">
    <property type="term" value="F:DNA binding"/>
    <property type="evidence" value="ECO:0007669"/>
    <property type="project" value="InterPro"/>
</dbReference>
<sequence>MNFVEPIRNPDMIVAIERHLKQKSERNYILFLIGIYCGLRISDILQLRVSSVQGNTIRLREQKTGKQRKIQIHKNLKGPLQEYIKDKPPEEFIIKSRQGFNKPISRDMAYKILRELTDYFDLESIGTHSMRKTFGYHYYKGTKDVATLQKIFNHSSEAITLKYIGITQDSIDEAMTNFKFVY</sequence>
<dbReference type="Gene3D" id="1.10.443.10">
    <property type="entry name" value="Intergrase catalytic core"/>
    <property type="match status" value="1"/>
</dbReference>
<dbReference type="Proteomes" id="UP000249808">
    <property type="component" value="Unassembled WGS sequence"/>
</dbReference>
<dbReference type="InterPro" id="IPR050090">
    <property type="entry name" value="Tyrosine_recombinase_XerCD"/>
</dbReference>
<organism evidence="3 4">
    <name type="scientific">Macrococcus epidermidis</name>
    <dbReference type="NCBI Taxonomy" id="1902580"/>
    <lineage>
        <taxon>Bacteria</taxon>
        <taxon>Bacillati</taxon>
        <taxon>Bacillota</taxon>
        <taxon>Bacilli</taxon>
        <taxon>Bacillales</taxon>
        <taxon>Staphylococcaceae</taxon>
        <taxon>Macrococcus</taxon>
    </lineage>
</organism>